<protein>
    <submittedName>
        <fullName evidence="1">Uncharacterized protein</fullName>
    </submittedName>
</protein>
<sequence>MRYLRNPFPIVNESINLRDYESQINQAMEKFFNNFFRIYEILSFKKVMISFWELVDNTRSFNPLDWYDTFAVFILRVFTTQILLDEGRILQETRDIFINWFLYLARRIMPNQNYLSNNFLNILYTDELIPIPDFEAAGSLLEENIDLIQNYDYPNILSDDTVPIVQRLRIFRVFFVGYYELFKRKCVFIENFLYIAESRARPLQDIRDIFQLYNNNNRTPPELPREALKVLIHIRNSGTHRNMTVLTDGSIRIRDYNNKNELTYENNRSIVQMHEYYHALLVMDKIFDAIALAIMLKRRIEDLYIFYGKFIQCPDCGTTNKYCILPNMILIICKTCRFPVGL</sequence>
<dbReference type="AlphaFoldDB" id="A0A0F9SN82"/>
<evidence type="ECO:0000313" key="1">
    <source>
        <dbReference type="EMBL" id="KKN63787.1"/>
    </source>
</evidence>
<name>A0A0F9SN82_9ZZZZ</name>
<organism evidence="1">
    <name type="scientific">marine sediment metagenome</name>
    <dbReference type="NCBI Taxonomy" id="412755"/>
    <lineage>
        <taxon>unclassified sequences</taxon>
        <taxon>metagenomes</taxon>
        <taxon>ecological metagenomes</taxon>
    </lineage>
</organism>
<accession>A0A0F9SN82</accession>
<reference evidence="1" key="1">
    <citation type="journal article" date="2015" name="Nature">
        <title>Complex archaea that bridge the gap between prokaryotes and eukaryotes.</title>
        <authorList>
            <person name="Spang A."/>
            <person name="Saw J.H."/>
            <person name="Jorgensen S.L."/>
            <person name="Zaremba-Niedzwiedzka K."/>
            <person name="Martijn J."/>
            <person name="Lind A.E."/>
            <person name="van Eijk R."/>
            <person name="Schleper C."/>
            <person name="Guy L."/>
            <person name="Ettema T.J."/>
        </authorList>
    </citation>
    <scope>NUCLEOTIDE SEQUENCE</scope>
</reference>
<gene>
    <name evidence="1" type="ORF">LCGC14_0498260</name>
</gene>
<comment type="caution">
    <text evidence="1">The sequence shown here is derived from an EMBL/GenBank/DDBJ whole genome shotgun (WGS) entry which is preliminary data.</text>
</comment>
<proteinExistence type="predicted"/>
<dbReference type="EMBL" id="LAZR01000579">
    <property type="protein sequence ID" value="KKN63787.1"/>
    <property type="molecule type" value="Genomic_DNA"/>
</dbReference>